<proteinExistence type="predicted"/>
<gene>
    <name evidence="3" type="ORF">EV356DRAFT_496493</name>
</gene>
<name>A0A6A6GTU7_VIRVR</name>
<evidence type="ECO:0000313" key="4">
    <source>
        <dbReference type="Proteomes" id="UP000800092"/>
    </source>
</evidence>
<organism evidence="3 4">
    <name type="scientific">Viridothelium virens</name>
    <name type="common">Speckled blister lichen</name>
    <name type="synonym">Trypethelium virens</name>
    <dbReference type="NCBI Taxonomy" id="1048519"/>
    <lineage>
        <taxon>Eukaryota</taxon>
        <taxon>Fungi</taxon>
        <taxon>Dikarya</taxon>
        <taxon>Ascomycota</taxon>
        <taxon>Pezizomycotina</taxon>
        <taxon>Dothideomycetes</taxon>
        <taxon>Dothideomycetes incertae sedis</taxon>
        <taxon>Trypetheliales</taxon>
        <taxon>Trypetheliaceae</taxon>
        <taxon>Viridothelium</taxon>
    </lineage>
</organism>
<keyword evidence="4" id="KW-1185">Reference proteome</keyword>
<accession>A0A6A6GTU7</accession>
<evidence type="ECO:0000256" key="2">
    <source>
        <dbReference type="SAM" id="SignalP"/>
    </source>
</evidence>
<feature type="signal peptide" evidence="2">
    <location>
        <begin position="1"/>
        <end position="18"/>
    </location>
</feature>
<dbReference type="AlphaFoldDB" id="A0A6A6GTU7"/>
<dbReference type="Proteomes" id="UP000800092">
    <property type="component" value="Unassembled WGS sequence"/>
</dbReference>
<feature type="compositionally biased region" description="Gly residues" evidence="1">
    <location>
        <begin position="99"/>
        <end position="115"/>
    </location>
</feature>
<feature type="chain" id="PRO_5025564242" evidence="2">
    <location>
        <begin position="19"/>
        <end position="152"/>
    </location>
</feature>
<dbReference type="EMBL" id="ML991875">
    <property type="protein sequence ID" value="KAF2229107.1"/>
    <property type="molecule type" value="Genomic_DNA"/>
</dbReference>
<feature type="region of interest" description="Disordered" evidence="1">
    <location>
        <begin position="36"/>
        <end position="121"/>
    </location>
</feature>
<evidence type="ECO:0000313" key="3">
    <source>
        <dbReference type="EMBL" id="KAF2229107.1"/>
    </source>
</evidence>
<sequence length="152" mass="15104">MLFQLIFIYFFITAGALANAQVDSLNPVPRYPPHLVAREIPGPPLGGKVPTLKPQQGPNGSGSGNSGNGSKKGGGGGGGPPIPPEQPQSEENGNTLGIGDTGGSAAGNGNGPHGGAGEHKCDTECWDNDAGCCACGVAQDCGFTMEASGEDV</sequence>
<feature type="compositionally biased region" description="Gly residues" evidence="1">
    <location>
        <begin position="59"/>
        <end position="79"/>
    </location>
</feature>
<reference evidence="3" key="1">
    <citation type="journal article" date="2020" name="Stud. Mycol.">
        <title>101 Dothideomycetes genomes: a test case for predicting lifestyles and emergence of pathogens.</title>
        <authorList>
            <person name="Haridas S."/>
            <person name="Albert R."/>
            <person name="Binder M."/>
            <person name="Bloem J."/>
            <person name="Labutti K."/>
            <person name="Salamov A."/>
            <person name="Andreopoulos B."/>
            <person name="Baker S."/>
            <person name="Barry K."/>
            <person name="Bills G."/>
            <person name="Bluhm B."/>
            <person name="Cannon C."/>
            <person name="Castanera R."/>
            <person name="Culley D."/>
            <person name="Daum C."/>
            <person name="Ezra D."/>
            <person name="Gonzalez J."/>
            <person name="Henrissat B."/>
            <person name="Kuo A."/>
            <person name="Liang C."/>
            <person name="Lipzen A."/>
            <person name="Lutzoni F."/>
            <person name="Magnuson J."/>
            <person name="Mondo S."/>
            <person name="Nolan M."/>
            <person name="Ohm R."/>
            <person name="Pangilinan J."/>
            <person name="Park H.-J."/>
            <person name="Ramirez L."/>
            <person name="Alfaro M."/>
            <person name="Sun H."/>
            <person name="Tritt A."/>
            <person name="Yoshinaga Y."/>
            <person name="Zwiers L.-H."/>
            <person name="Turgeon B."/>
            <person name="Goodwin S."/>
            <person name="Spatafora J."/>
            <person name="Crous P."/>
            <person name="Grigoriev I."/>
        </authorList>
    </citation>
    <scope>NUCLEOTIDE SEQUENCE</scope>
    <source>
        <strain evidence="3">Tuck. ex Michener</strain>
    </source>
</reference>
<keyword evidence="2" id="KW-0732">Signal</keyword>
<evidence type="ECO:0000256" key="1">
    <source>
        <dbReference type="SAM" id="MobiDB-lite"/>
    </source>
</evidence>
<protein>
    <submittedName>
        <fullName evidence="3">Uncharacterized protein</fullName>
    </submittedName>
</protein>